<accession>A0A9Q3BT90</accession>
<dbReference type="InterPro" id="IPR012337">
    <property type="entry name" value="RNaseH-like_sf"/>
</dbReference>
<keyword evidence="7" id="KW-0460">Magnesium</keyword>
<evidence type="ECO:0000256" key="1">
    <source>
        <dbReference type="ARBA" id="ARBA00022578"/>
    </source>
</evidence>
<dbReference type="InterPro" id="IPR057670">
    <property type="entry name" value="SH3_retrovirus"/>
</dbReference>
<dbReference type="GO" id="GO:0006310">
    <property type="term" value="P:DNA recombination"/>
    <property type="evidence" value="ECO:0007669"/>
    <property type="project" value="UniProtKB-KW"/>
</dbReference>
<dbReference type="GO" id="GO:0032196">
    <property type="term" value="P:transposition"/>
    <property type="evidence" value="ECO:0007669"/>
    <property type="project" value="UniProtKB-KW"/>
</dbReference>
<keyword evidence="10" id="KW-0695">RNA-directed DNA polymerase</keyword>
<feature type="non-terminal residue" evidence="17">
    <location>
        <position position="1"/>
    </location>
</feature>
<reference evidence="17" key="1">
    <citation type="submission" date="2021-03" db="EMBL/GenBank/DDBJ databases">
        <title>Draft genome sequence of rust myrtle Austropuccinia psidii MF-1, a brazilian biotype.</title>
        <authorList>
            <person name="Quecine M.C."/>
            <person name="Pachon D.M.R."/>
            <person name="Bonatelli M.L."/>
            <person name="Correr F.H."/>
            <person name="Franceschini L.M."/>
            <person name="Leite T.F."/>
            <person name="Margarido G.R.A."/>
            <person name="Almeida C.A."/>
            <person name="Ferrarezi J.A."/>
            <person name="Labate C.A."/>
        </authorList>
    </citation>
    <scope>NUCLEOTIDE SEQUENCE</scope>
    <source>
        <strain evidence="17">MF-1</strain>
    </source>
</reference>
<name>A0A9Q3BT90_9BASI</name>
<dbReference type="Pfam" id="PF25597">
    <property type="entry name" value="SH3_retrovirus"/>
    <property type="match status" value="1"/>
</dbReference>
<evidence type="ECO:0000256" key="15">
    <source>
        <dbReference type="ARBA" id="ARBA00049244"/>
    </source>
</evidence>
<gene>
    <name evidence="17" type="ORF">O181_010568</name>
</gene>
<dbReference type="SUPFAM" id="SSF53098">
    <property type="entry name" value="Ribonuclease H-like"/>
    <property type="match status" value="1"/>
</dbReference>
<dbReference type="AlphaFoldDB" id="A0A9Q3BT90"/>
<keyword evidence="8" id="KW-0694">RNA-binding</keyword>
<dbReference type="GO" id="GO:0003887">
    <property type="term" value="F:DNA-directed DNA polymerase activity"/>
    <property type="evidence" value="ECO:0007669"/>
    <property type="project" value="UniProtKB-KW"/>
</dbReference>
<evidence type="ECO:0000256" key="9">
    <source>
        <dbReference type="ARBA" id="ARBA00022908"/>
    </source>
</evidence>
<protein>
    <recommendedName>
        <fullName evidence="16">Integrase catalytic domain-containing protein</fullName>
    </recommendedName>
</protein>
<dbReference type="InterPro" id="IPR013103">
    <property type="entry name" value="RVT_2"/>
</dbReference>
<keyword evidence="6" id="KW-0378">Hydrolase</keyword>
<evidence type="ECO:0000313" key="18">
    <source>
        <dbReference type="Proteomes" id="UP000765509"/>
    </source>
</evidence>
<dbReference type="Proteomes" id="UP000765509">
    <property type="component" value="Unassembled WGS sequence"/>
</dbReference>
<dbReference type="GO" id="GO:0046872">
    <property type="term" value="F:metal ion binding"/>
    <property type="evidence" value="ECO:0007669"/>
    <property type="project" value="UniProtKB-KW"/>
</dbReference>
<keyword evidence="2" id="KW-0548">Nucleotidyltransferase</keyword>
<dbReference type="InterPro" id="IPR036397">
    <property type="entry name" value="RNaseH_sf"/>
</dbReference>
<keyword evidence="5" id="KW-0255">Endonuclease</keyword>
<dbReference type="GO" id="GO:0004519">
    <property type="term" value="F:endonuclease activity"/>
    <property type="evidence" value="ECO:0007669"/>
    <property type="project" value="UniProtKB-KW"/>
</dbReference>
<dbReference type="OrthoDB" id="4947595at2759"/>
<dbReference type="GO" id="GO:0003723">
    <property type="term" value="F:RNA binding"/>
    <property type="evidence" value="ECO:0007669"/>
    <property type="project" value="UniProtKB-KW"/>
</dbReference>
<dbReference type="InterPro" id="IPR039537">
    <property type="entry name" value="Retrotran_Ty1/copia-like"/>
</dbReference>
<dbReference type="GO" id="GO:0005634">
    <property type="term" value="C:nucleus"/>
    <property type="evidence" value="ECO:0007669"/>
    <property type="project" value="UniProtKB-ARBA"/>
</dbReference>
<evidence type="ECO:0000256" key="11">
    <source>
        <dbReference type="ARBA" id="ARBA00022932"/>
    </source>
</evidence>
<keyword evidence="9" id="KW-0229">DNA integration</keyword>
<dbReference type="Pfam" id="PF07727">
    <property type="entry name" value="RVT_2"/>
    <property type="match status" value="1"/>
</dbReference>
<dbReference type="Gene3D" id="3.30.420.10">
    <property type="entry name" value="Ribonuclease H-like superfamily/Ribonuclease H"/>
    <property type="match status" value="1"/>
</dbReference>
<evidence type="ECO:0000313" key="17">
    <source>
        <dbReference type="EMBL" id="MBW0470853.1"/>
    </source>
</evidence>
<dbReference type="GO" id="GO:0015074">
    <property type="term" value="P:DNA integration"/>
    <property type="evidence" value="ECO:0007669"/>
    <property type="project" value="UniProtKB-KW"/>
</dbReference>
<comment type="caution">
    <text evidence="17">The sequence shown here is derived from an EMBL/GenBank/DDBJ whole genome shotgun (WGS) entry which is preliminary data.</text>
</comment>
<comment type="catalytic activity">
    <reaction evidence="15">
        <text>DNA(n) + a 2'-deoxyribonucleoside 5'-triphosphate = DNA(n+1) + diphosphate</text>
        <dbReference type="Rhea" id="RHEA:22508"/>
        <dbReference type="Rhea" id="RHEA-COMP:17339"/>
        <dbReference type="Rhea" id="RHEA-COMP:17340"/>
        <dbReference type="ChEBI" id="CHEBI:33019"/>
        <dbReference type="ChEBI" id="CHEBI:61560"/>
        <dbReference type="ChEBI" id="CHEBI:173112"/>
        <dbReference type="EC" id="2.7.7.7"/>
    </reaction>
</comment>
<evidence type="ECO:0000256" key="7">
    <source>
        <dbReference type="ARBA" id="ARBA00022842"/>
    </source>
</evidence>
<evidence type="ECO:0000256" key="10">
    <source>
        <dbReference type="ARBA" id="ARBA00022918"/>
    </source>
</evidence>
<keyword evidence="12" id="KW-0233">DNA recombination</keyword>
<evidence type="ECO:0000256" key="5">
    <source>
        <dbReference type="ARBA" id="ARBA00022759"/>
    </source>
</evidence>
<dbReference type="EMBL" id="AVOT02002567">
    <property type="protein sequence ID" value="MBW0470853.1"/>
    <property type="molecule type" value="Genomic_DNA"/>
</dbReference>
<proteinExistence type="predicted"/>
<evidence type="ECO:0000256" key="13">
    <source>
        <dbReference type="ARBA" id="ARBA00023268"/>
    </source>
</evidence>
<evidence type="ECO:0000256" key="3">
    <source>
        <dbReference type="ARBA" id="ARBA00022722"/>
    </source>
</evidence>
<dbReference type="PANTHER" id="PTHR42648:SF11">
    <property type="entry name" value="TRANSPOSON TY4-P GAG-POL POLYPROTEIN"/>
    <property type="match status" value="1"/>
</dbReference>
<keyword evidence="11" id="KW-0239">DNA-directed DNA polymerase</keyword>
<keyword evidence="11" id="KW-0808">Transferase</keyword>
<dbReference type="SUPFAM" id="SSF56672">
    <property type="entry name" value="DNA/RNA polymerases"/>
    <property type="match status" value="1"/>
</dbReference>
<dbReference type="InterPro" id="IPR001584">
    <property type="entry name" value="Integrase_cat-core"/>
</dbReference>
<evidence type="ECO:0000256" key="6">
    <source>
        <dbReference type="ARBA" id="ARBA00022801"/>
    </source>
</evidence>
<dbReference type="PANTHER" id="PTHR42648">
    <property type="entry name" value="TRANSPOSASE, PUTATIVE-RELATED"/>
    <property type="match status" value="1"/>
</dbReference>
<evidence type="ECO:0000256" key="8">
    <source>
        <dbReference type="ARBA" id="ARBA00022884"/>
    </source>
</evidence>
<sequence length="1150" mass="129523">EVLERPSCTSLFNQSQENSPLFRWKDTILNTISYVYKIHSPNISEFLKTIMNNDDSSFLLILRQTIDDSTKYLLSDHNTASGLLDALQHRCNRSGCLDKLQITNQFLQILNSTDRRDTGSWLHSLQDIYAKFMSWKMSFSEFFGLLAQANIRVLETLNHNTFDILLHQHLNQQDTMPAFETVSEAIQAAETAATVVINPAIINLDASVLAMRYFPPGASNSQPVFQAPGPLSNPIGNAPPTIPQHAIKKAAAFRGKGRHWYADCDQFWEDVSAGKVDAPHRMQRPNDQAKKGKARQVYNIHIDGSLLDSAADVHVSGINRDFTLERKLMNPPLLNLASTGKSTYLTGIGSLRIPTNSGILTIDNVYFCKDIRFTIISLGRLVEAGYHPVFTSNSLKLVSPLNIEYHTVFHNCCWYIPRLPLQIAAISKVPLNSAISWHERLGHASACVVKLFLDRFVPEASSLDRKDFFCDQCAKSKITKSSSTPAMPVKSSETLDLLVSDVVDPFEKDPAGNRFLLTMRDHASTFTFTAPLKSRGEVPERIIFWVKFLTNHLNKRPVILRSDNTGKYSKKLKEQLNQLGTEWVPTEPYRPDQNGEAERVNRTLGDMARTMLNSSPLPSPFWSSAYSCATHIHNRLPNRRTAPLSPMERLCNIRQDPARMYPFGAEAIVHIPHEKRGKLDQRGIPCRLLTFPTSSNGWIFYDSISKRIFQASSTVFPAYQALPRPLASKKGEIRYIVNNLHLGKVTTSDIAKEQEKTINQLPITCDIEIPKTLKHALNSPFSSDWRDAAMVELNNFKKHDVWEPTTPSKGMKVLGGKWVFDIKWKADGTIERLKARYVARGFSQRPGVDCFDVYAPTASLNSLRLLLALKAKHNFVMAGFDISAAYLYSPIQEEVYVQAPVELLPELNGKVMKLKKALYGAKQAARCWWTFSREMMTRLGFECSEVEASLYIYRKDMKVLIVWIHVDDGIVIGNLIDLVNDFKAALMREVDVRWHTKVEKIVGLHIIDNGQQIEINQNVLIGQYLNEYPRPVIPQYTTMTTAPLIANASGGLDTTNYQSAIGTLMYISGGSRPDITYAVHMLARFSSCPDETHWLALDHLTGYLLRHRDKSLRYTPQSSDISLWVDASWGGEHAQSTSGFVVKAFGNPIA</sequence>
<keyword evidence="3" id="KW-0540">Nuclease</keyword>
<evidence type="ECO:0000259" key="16">
    <source>
        <dbReference type="PROSITE" id="PS50994"/>
    </source>
</evidence>
<evidence type="ECO:0000256" key="14">
    <source>
        <dbReference type="ARBA" id="ARBA00048173"/>
    </source>
</evidence>
<evidence type="ECO:0000256" key="4">
    <source>
        <dbReference type="ARBA" id="ARBA00022723"/>
    </source>
</evidence>
<dbReference type="PROSITE" id="PS50994">
    <property type="entry name" value="INTEGRASE"/>
    <property type="match status" value="1"/>
</dbReference>
<evidence type="ECO:0000256" key="2">
    <source>
        <dbReference type="ARBA" id="ARBA00022695"/>
    </source>
</evidence>
<keyword evidence="1" id="KW-0815">Transposition</keyword>
<keyword evidence="4" id="KW-0479">Metal-binding</keyword>
<dbReference type="GO" id="GO:0016787">
    <property type="term" value="F:hydrolase activity"/>
    <property type="evidence" value="ECO:0007669"/>
    <property type="project" value="UniProtKB-KW"/>
</dbReference>
<comment type="catalytic activity">
    <reaction evidence="14">
        <text>DNA(n) + a 2'-deoxyribonucleoside 5'-triphosphate = DNA(n+1) + diphosphate</text>
        <dbReference type="Rhea" id="RHEA:22508"/>
        <dbReference type="Rhea" id="RHEA-COMP:17339"/>
        <dbReference type="Rhea" id="RHEA-COMP:17340"/>
        <dbReference type="ChEBI" id="CHEBI:33019"/>
        <dbReference type="ChEBI" id="CHEBI:61560"/>
        <dbReference type="ChEBI" id="CHEBI:173112"/>
        <dbReference type="EC" id="2.7.7.49"/>
    </reaction>
</comment>
<keyword evidence="13" id="KW-0511">Multifunctional enzyme</keyword>
<evidence type="ECO:0000256" key="12">
    <source>
        <dbReference type="ARBA" id="ARBA00023172"/>
    </source>
</evidence>
<dbReference type="GO" id="GO:0003964">
    <property type="term" value="F:RNA-directed DNA polymerase activity"/>
    <property type="evidence" value="ECO:0007669"/>
    <property type="project" value="UniProtKB-KW"/>
</dbReference>
<organism evidence="17 18">
    <name type="scientific">Austropuccinia psidii MF-1</name>
    <dbReference type="NCBI Taxonomy" id="1389203"/>
    <lineage>
        <taxon>Eukaryota</taxon>
        <taxon>Fungi</taxon>
        <taxon>Dikarya</taxon>
        <taxon>Basidiomycota</taxon>
        <taxon>Pucciniomycotina</taxon>
        <taxon>Pucciniomycetes</taxon>
        <taxon>Pucciniales</taxon>
        <taxon>Sphaerophragmiaceae</taxon>
        <taxon>Austropuccinia</taxon>
    </lineage>
</organism>
<keyword evidence="18" id="KW-1185">Reference proteome</keyword>
<feature type="domain" description="Integrase catalytic" evidence="16">
    <location>
        <begin position="484"/>
        <end position="654"/>
    </location>
</feature>
<dbReference type="InterPro" id="IPR043502">
    <property type="entry name" value="DNA/RNA_pol_sf"/>
</dbReference>